<protein>
    <submittedName>
        <fullName evidence="5">Helix-turn-helix transcriptional regulator</fullName>
    </submittedName>
</protein>
<dbReference type="Proteomes" id="UP000316968">
    <property type="component" value="Chromosome"/>
</dbReference>
<dbReference type="AlphaFoldDB" id="A0A4Y6V122"/>
<dbReference type="OrthoDB" id="2484341at2"/>
<evidence type="ECO:0000256" key="3">
    <source>
        <dbReference type="ARBA" id="ARBA00023163"/>
    </source>
</evidence>
<dbReference type="RefSeq" id="WP_141449611.1">
    <property type="nucleotide sequence ID" value="NZ_CP041217.1"/>
</dbReference>
<dbReference type="PROSITE" id="PS01124">
    <property type="entry name" value="HTH_ARAC_FAMILY_2"/>
    <property type="match status" value="1"/>
</dbReference>
<dbReference type="InterPro" id="IPR009057">
    <property type="entry name" value="Homeodomain-like_sf"/>
</dbReference>
<dbReference type="PANTHER" id="PTHR43280:SF2">
    <property type="entry name" value="HTH-TYPE TRANSCRIPTIONAL REGULATOR EXSA"/>
    <property type="match status" value="1"/>
</dbReference>
<evidence type="ECO:0000313" key="5">
    <source>
        <dbReference type="EMBL" id="QDH23074.1"/>
    </source>
</evidence>
<keyword evidence="2" id="KW-0238">DNA-binding</keyword>
<dbReference type="SMART" id="SM00342">
    <property type="entry name" value="HTH_ARAC"/>
    <property type="match status" value="1"/>
</dbReference>
<keyword evidence="6" id="KW-1185">Reference proteome</keyword>
<evidence type="ECO:0000256" key="1">
    <source>
        <dbReference type="ARBA" id="ARBA00023015"/>
    </source>
</evidence>
<evidence type="ECO:0000256" key="2">
    <source>
        <dbReference type="ARBA" id="ARBA00023125"/>
    </source>
</evidence>
<dbReference type="Pfam" id="PF12833">
    <property type="entry name" value="HTH_18"/>
    <property type="match status" value="1"/>
</dbReference>
<evidence type="ECO:0000259" key="4">
    <source>
        <dbReference type="PROSITE" id="PS01124"/>
    </source>
</evidence>
<accession>A0A4Y6V122</accession>
<proteinExistence type="predicted"/>
<name>A0A4Y6V122_SACBS</name>
<dbReference type="GO" id="GO:0043565">
    <property type="term" value="F:sequence-specific DNA binding"/>
    <property type="evidence" value="ECO:0007669"/>
    <property type="project" value="InterPro"/>
</dbReference>
<reference evidence="5 6" key="1">
    <citation type="submission" date="2019-06" db="EMBL/GenBank/DDBJ databases">
        <title>Saccharibacillus brassicae sp. nov., an endophytic bacterium isolated from Chinese cabbage seeds (Brassica pekinensis).</title>
        <authorList>
            <person name="Jiang L."/>
            <person name="Lee J."/>
            <person name="Kim S.W."/>
        </authorList>
    </citation>
    <scope>NUCLEOTIDE SEQUENCE [LARGE SCALE GENOMIC DNA]</scope>
    <source>
        <strain evidence="6">KCTC 43072 / ATSA2</strain>
    </source>
</reference>
<organism evidence="5 6">
    <name type="scientific">Saccharibacillus brassicae</name>
    <dbReference type="NCBI Taxonomy" id="2583377"/>
    <lineage>
        <taxon>Bacteria</taxon>
        <taxon>Bacillati</taxon>
        <taxon>Bacillota</taxon>
        <taxon>Bacilli</taxon>
        <taxon>Bacillales</taxon>
        <taxon>Paenibacillaceae</taxon>
        <taxon>Saccharibacillus</taxon>
    </lineage>
</organism>
<dbReference type="PANTHER" id="PTHR43280">
    <property type="entry name" value="ARAC-FAMILY TRANSCRIPTIONAL REGULATOR"/>
    <property type="match status" value="1"/>
</dbReference>
<keyword evidence="1" id="KW-0805">Transcription regulation</keyword>
<dbReference type="InterPro" id="IPR018060">
    <property type="entry name" value="HTH_AraC"/>
</dbReference>
<sequence length="191" mass="22461">MGKYVQQLNYDNMIHLLLHLISIINHSLKEISKNSMLPLNVDLKELYPLIMEKETWDEAQQTLKEMFKDLSALRKDHSSDQTHSILVDTIKDMIENRYPDPDLSLPYIASKLGMSTTHISKIFREREQTPINEYINDIRLHHARLLLENFGLTVNEIMARVGFGNQSYFFKLFKKKYGATPKEYRTKKNVM</sequence>
<feature type="domain" description="HTH araC/xylS-type" evidence="4">
    <location>
        <begin position="88"/>
        <end position="187"/>
    </location>
</feature>
<evidence type="ECO:0000313" key="6">
    <source>
        <dbReference type="Proteomes" id="UP000316968"/>
    </source>
</evidence>
<dbReference type="PRINTS" id="PR00032">
    <property type="entry name" value="HTHARAC"/>
</dbReference>
<dbReference type="KEGG" id="saca:FFV09_20785"/>
<dbReference type="SUPFAM" id="SSF46689">
    <property type="entry name" value="Homeodomain-like"/>
    <property type="match status" value="1"/>
</dbReference>
<dbReference type="GO" id="GO:0003700">
    <property type="term" value="F:DNA-binding transcription factor activity"/>
    <property type="evidence" value="ECO:0007669"/>
    <property type="project" value="InterPro"/>
</dbReference>
<dbReference type="Gene3D" id="1.10.10.60">
    <property type="entry name" value="Homeodomain-like"/>
    <property type="match status" value="2"/>
</dbReference>
<gene>
    <name evidence="5" type="ORF">FFV09_20785</name>
</gene>
<keyword evidence="3" id="KW-0804">Transcription</keyword>
<dbReference type="InterPro" id="IPR020449">
    <property type="entry name" value="Tscrpt_reg_AraC-type_HTH"/>
</dbReference>
<dbReference type="EMBL" id="CP041217">
    <property type="protein sequence ID" value="QDH23074.1"/>
    <property type="molecule type" value="Genomic_DNA"/>
</dbReference>